<organism evidence="2">
    <name type="scientific">Timema cristinae</name>
    <name type="common">Walking stick</name>
    <dbReference type="NCBI Taxonomy" id="61476"/>
    <lineage>
        <taxon>Eukaryota</taxon>
        <taxon>Metazoa</taxon>
        <taxon>Ecdysozoa</taxon>
        <taxon>Arthropoda</taxon>
        <taxon>Hexapoda</taxon>
        <taxon>Insecta</taxon>
        <taxon>Pterygota</taxon>
        <taxon>Neoptera</taxon>
        <taxon>Polyneoptera</taxon>
        <taxon>Phasmatodea</taxon>
        <taxon>Timematodea</taxon>
        <taxon>Timematoidea</taxon>
        <taxon>Timematidae</taxon>
        <taxon>Timema</taxon>
    </lineage>
</organism>
<name>A0A7R9H3W8_TIMCR</name>
<protein>
    <submittedName>
        <fullName evidence="2">Uncharacterized protein</fullName>
    </submittedName>
</protein>
<dbReference type="EMBL" id="OC319976">
    <property type="protein sequence ID" value="CAD7406873.1"/>
    <property type="molecule type" value="Genomic_DNA"/>
</dbReference>
<evidence type="ECO:0000313" key="2">
    <source>
        <dbReference type="EMBL" id="CAD7406873.1"/>
    </source>
</evidence>
<proteinExistence type="predicted"/>
<sequence length="109" mass="11679">MTEPRNLTHQARRGRALPTTYGKRGKGNGLATDGVAPHALTEVDVTSESLVVYPNSLAEMGTSETRETLSTEAASNHDVNNADRELYMALLIKALPTLSGGVLSFQLPK</sequence>
<dbReference type="AlphaFoldDB" id="A0A7R9H3W8"/>
<feature type="region of interest" description="Disordered" evidence="1">
    <location>
        <begin position="1"/>
        <end position="30"/>
    </location>
</feature>
<gene>
    <name evidence="2" type="ORF">TCEB3V08_LOCUS8738</name>
</gene>
<evidence type="ECO:0000256" key="1">
    <source>
        <dbReference type="SAM" id="MobiDB-lite"/>
    </source>
</evidence>
<accession>A0A7R9H3W8</accession>
<reference evidence="2" key="1">
    <citation type="submission" date="2020-11" db="EMBL/GenBank/DDBJ databases">
        <authorList>
            <person name="Tran Van P."/>
        </authorList>
    </citation>
    <scope>NUCLEOTIDE SEQUENCE</scope>
</reference>